<name>A0ABS3QXF2_9ACTN</name>
<dbReference type="PANTHER" id="PTHR38479:SF2">
    <property type="entry name" value="WINGED HELIX DNA-BINDING DOMAIN-CONTAINING PROTEIN"/>
    <property type="match status" value="1"/>
</dbReference>
<organism evidence="1 2">
    <name type="scientific">Actinomadura nitritigenes</name>
    <dbReference type="NCBI Taxonomy" id="134602"/>
    <lineage>
        <taxon>Bacteria</taxon>
        <taxon>Bacillati</taxon>
        <taxon>Actinomycetota</taxon>
        <taxon>Actinomycetes</taxon>
        <taxon>Streptosporangiales</taxon>
        <taxon>Thermomonosporaceae</taxon>
        <taxon>Actinomadura</taxon>
    </lineage>
</organism>
<keyword evidence="2" id="KW-1185">Reference proteome</keyword>
<dbReference type="RefSeq" id="WP_208266750.1">
    <property type="nucleotide sequence ID" value="NZ_BAAAGM010000083.1"/>
</dbReference>
<reference evidence="1 2" key="1">
    <citation type="submission" date="2021-03" db="EMBL/GenBank/DDBJ databases">
        <authorList>
            <person name="Kanchanasin P."/>
            <person name="Saeng-In P."/>
            <person name="Phongsopitanun W."/>
            <person name="Yuki M."/>
            <person name="Kudo T."/>
            <person name="Ohkuma M."/>
            <person name="Tanasupawat S."/>
        </authorList>
    </citation>
    <scope>NUCLEOTIDE SEQUENCE [LARGE SCALE GENOMIC DNA]</scope>
    <source>
        <strain evidence="1 2">L46</strain>
    </source>
</reference>
<gene>
    <name evidence="1" type="ORF">J4557_13005</name>
</gene>
<proteinExistence type="predicted"/>
<dbReference type="InterPro" id="IPR009351">
    <property type="entry name" value="AlkZ-like"/>
</dbReference>
<dbReference type="Pfam" id="PF06224">
    <property type="entry name" value="AlkZ-like"/>
    <property type="match status" value="1"/>
</dbReference>
<dbReference type="EMBL" id="JAGEOK010000007">
    <property type="protein sequence ID" value="MBO2438437.1"/>
    <property type="molecule type" value="Genomic_DNA"/>
</dbReference>
<comment type="caution">
    <text evidence="1">The sequence shown here is derived from an EMBL/GenBank/DDBJ whole genome shotgun (WGS) entry which is preliminary data.</text>
</comment>
<dbReference type="PANTHER" id="PTHR38479">
    <property type="entry name" value="LMO0824 PROTEIN"/>
    <property type="match status" value="1"/>
</dbReference>
<sequence>MTSVTWAQVLAWRMRRQFIDVPGDVSTVDIARRLAGVQAQVPSAAELAVAVRQATLRRGEVASAVLDDRTLVKTWAMRGTLHLLPADEVAAYLVLCAAVRNWEKATWQRNFGATPADLEAIAGAAAEALAGGGALTREELTTAVVEETGSRHLAEVLGSGWGTLLKPLAWWGVLCYGPPQGTRVTFTAPEHWLPAWKGLPMLRDEAARTVVHSYLGAHGPATPEMFDNWLMRKGNRKKDVKGWFDAAADGLSTIEVEGVPMRVLEEHRDELVDTAPATSVRLLGAFDQYVLGAGTSALYLIPAERRAEVSRTGGWISPVVLHEGRVAGVWEAKDGNPAVTAFEDLPAGPLEAERDRLGRLLA</sequence>
<dbReference type="Proteomes" id="UP000666915">
    <property type="component" value="Unassembled WGS sequence"/>
</dbReference>
<evidence type="ECO:0000313" key="1">
    <source>
        <dbReference type="EMBL" id="MBO2438437.1"/>
    </source>
</evidence>
<evidence type="ECO:0000313" key="2">
    <source>
        <dbReference type="Proteomes" id="UP000666915"/>
    </source>
</evidence>
<protein>
    <submittedName>
        <fullName evidence="1">AlkZ family DNA glycosylase</fullName>
    </submittedName>
</protein>
<accession>A0ABS3QXF2</accession>